<accession>A0ABN7V8G4</accession>
<protein>
    <submittedName>
        <fullName evidence="1">6662_t:CDS:1</fullName>
    </submittedName>
</protein>
<dbReference type="Proteomes" id="UP000789901">
    <property type="component" value="Unassembled WGS sequence"/>
</dbReference>
<organism evidence="1 2">
    <name type="scientific">Gigaspora margarita</name>
    <dbReference type="NCBI Taxonomy" id="4874"/>
    <lineage>
        <taxon>Eukaryota</taxon>
        <taxon>Fungi</taxon>
        <taxon>Fungi incertae sedis</taxon>
        <taxon>Mucoromycota</taxon>
        <taxon>Glomeromycotina</taxon>
        <taxon>Glomeromycetes</taxon>
        <taxon>Diversisporales</taxon>
        <taxon>Gigasporaceae</taxon>
        <taxon>Gigaspora</taxon>
    </lineage>
</organism>
<dbReference type="EMBL" id="CAJVQB010010070">
    <property type="protein sequence ID" value="CAG8736305.1"/>
    <property type="molecule type" value="Genomic_DNA"/>
</dbReference>
<gene>
    <name evidence="1" type="ORF">GMARGA_LOCUS14900</name>
</gene>
<keyword evidence="2" id="KW-1185">Reference proteome</keyword>
<evidence type="ECO:0000313" key="1">
    <source>
        <dbReference type="EMBL" id="CAG8736305.1"/>
    </source>
</evidence>
<evidence type="ECO:0000313" key="2">
    <source>
        <dbReference type="Proteomes" id="UP000789901"/>
    </source>
</evidence>
<name>A0ABN7V8G4_GIGMA</name>
<feature type="non-terminal residue" evidence="1">
    <location>
        <position position="1"/>
    </location>
</feature>
<comment type="caution">
    <text evidence="1">The sequence shown here is derived from an EMBL/GenBank/DDBJ whole genome shotgun (WGS) entry which is preliminary data.</text>
</comment>
<proteinExistence type="predicted"/>
<sequence length="298" mass="35214">SMHDFDHEWWPLVLNIWTRFSYKNHSNGNSWKAFACRLTKHNYSSVQIERYNNSLDHTHTLEESEVLKCSNAVRKLVEEEAVKNYSPPTINGFEIYERREIVKVEISKRTEAEKALENCRSIVNKLMERARNAYWRVEDEGSPEEKLKFIKNLKVEKVTRLFLKKIFETWNGTNLRLTELILALKPETNNFKLNWHTYWKRIKKLKGVKLLKTFATRRPDIYSSNSCIVCNTSTSKTQNHLAECSYYKTTWQNIEKADIQEKRRLWIKGLTSIGSFDTIKNFLNSSKMSAYTIELAVQ</sequence>
<reference evidence="1 2" key="1">
    <citation type="submission" date="2021-06" db="EMBL/GenBank/DDBJ databases">
        <authorList>
            <person name="Kallberg Y."/>
            <person name="Tangrot J."/>
            <person name="Rosling A."/>
        </authorList>
    </citation>
    <scope>NUCLEOTIDE SEQUENCE [LARGE SCALE GENOMIC DNA]</scope>
    <source>
        <strain evidence="1 2">120-4 pot B 10/14</strain>
    </source>
</reference>